<name>A0A9W8YM23_9PEZI</name>
<dbReference type="EMBL" id="JAPEVB010000005">
    <property type="protein sequence ID" value="KAJ4387246.1"/>
    <property type="molecule type" value="Genomic_DNA"/>
</dbReference>
<keyword evidence="5" id="KW-1185">Reference proteome</keyword>
<keyword evidence="2" id="KW-0472">Membrane</keyword>
<protein>
    <recommendedName>
        <fullName evidence="6">Cytochrome b561 domain-containing protein</fullName>
    </recommendedName>
</protein>
<dbReference type="Proteomes" id="UP001140453">
    <property type="component" value="Unassembled WGS sequence"/>
</dbReference>
<dbReference type="Gene3D" id="1.20.120.1770">
    <property type="match status" value="1"/>
</dbReference>
<evidence type="ECO:0008006" key="6">
    <source>
        <dbReference type="Google" id="ProtNLM"/>
    </source>
</evidence>
<proteinExistence type="predicted"/>
<feature type="chain" id="PRO_5040939835" description="Cytochrome b561 domain-containing protein" evidence="3">
    <location>
        <begin position="26"/>
        <end position="176"/>
    </location>
</feature>
<feature type="signal peptide" evidence="3">
    <location>
        <begin position="1"/>
        <end position="25"/>
    </location>
</feature>
<feature type="region of interest" description="Disordered" evidence="1">
    <location>
        <begin position="154"/>
        <end position="176"/>
    </location>
</feature>
<evidence type="ECO:0000256" key="1">
    <source>
        <dbReference type="SAM" id="MobiDB-lite"/>
    </source>
</evidence>
<feature type="transmembrane region" description="Helical" evidence="2">
    <location>
        <begin position="88"/>
        <end position="109"/>
    </location>
</feature>
<dbReference type="OrthoDB" id="19261at2759"/>
<keyword evidence="2" id="KW-1133">Transmembrane helix</keyword>
<feature type="transmembrane region" description="Helical" evidence="2">
    <location>
        <begin position="49"/>
        <end position="68"/>
    </location>
</feature>
<evidence type="ECO:0000313" key="5">
    <source>
        <dbReference type="Proteomes" id="UP001140453"/>
    </source>
</evidence>
<keyword evidence="2" id="KW-0812">Transmembrane</keyword>
<evidence type="ECO:0000256" key="2">
    <source>
        <dbReference type="SAM" id="Phobius"/>
    </source>
</evidence>
<dbReference type="AlphaFoldDB" id="A0A9W8YM23"/>
<organism evidence="4 5">
    <name type="scientific">Gnomoniopsis smithogilvyi</name>
    <dbReference type="NCBI Taxonomy" id="1191159"/>
    <lineage>
        <taxon>Eukaryota</taxon>
        <taxon>Fungi</taxon>
        <taxon>Dikarya</taxon>
        <taxon>Ascomycota</taxon>
        <taxon>Pezizomycotina</taxon>
        <taxon>Sordariomycetes</taxon>
        <taxon>Sordariomycetidae</taxon>
        <taxon>Diaporthales</taxon>
        <taxon>Gnomoniaceae</taxon>
        <taxon>Gnomoniopsis</taxon>
    </lineage>
</organism>
<reference evidence="4" key="1">
    <citation type="submission" date="2022-10" db="EMBL/GenBank/DDBJ databases">
        <title>Tapping the CABI collections for fungal endophytes: first genome assemblies for Collariella, Neodidymelliopsis, Ascochyta clinopodiicola, Didymella pomorum, Didymosphaeria variabile, Neocosmospora piperis and Neocucurbitaria cava.</title>
        <authorList>
            <person name="Hill R."/>
        </authorList>
    </citation>
    <scope>NUCLEOTIDE SEQUENCE</scope>
    <source>
        <strain evidence="4">IMI 355082</strain>
    </source>
</reference>
<gene>
    <name evidence="4" type="ORF">N0V93_007835</name>
</gene>
<evidence type="ECO:0000256" key="3">
    <source>
        <dbReference type="SAM" id="SignalP"/>
    </source>
</evidence>
<feature type="transmembrane region" description="Helical" evidence="2">
    <location>
        <begin position="115"/>
        <end position="136"/>
    </location>
</feature>
<keyword evidence="3" id="KW-0732">Signal</keyword>
<dbReference type="PANTHER" id="PTHR47797:SF1">
    <property type="entry name" value="CYTOCHROME B561 DOMAIN-CONTAINING PROTEIN-RELATED"/>
    <property type="match status" value="1"/>
</dbReference>
<sequence length="176" mass="19085">MAIKIPKISLLVLALFASLIPSTIASYDDEYRMGVWLAKGTAYIETYHAIIGIVVIASVCVQPVTGWLHHMAFKKTGAKGVMSYLHRYWGIGAVTLGTINGGFGLQLAGSERKYMIVYGVMAALIWVVWMAISIVSQCFGGFGRKKAAADRLRSKEVASDGEVGKPSTDVRETSTH</sequence>
<evidence type="ECO:0000313" key="4">
    <source>
        <dbReference type="EMBL" id="KAJ4387246.1"/>
    </source>
</evidence>
<accession>A0A9W8YM23</accession>
<comment type="caution">
    <text evidence="4">The sequence shown here is derived from an EMBL/GenBank/DDBJ whole genome shotgun (WGS) entry which is preliminary data.</text>
</comment>
<dbReference type="PANTHER" id="PTHR47797">
    <property type="entry name" value="DEHYDROGENASE, PUTATIVE (AFU_ORTHOLOGUE AFUA_8G05805)-RELATED"/>
    <property type="match status" value="1"/>
</dbReference>
<dbReference type="CDD" id="cd08760">
    <property type="entry name" value="Cyt_b561_FRRS1_like"/>
    <property type="match status" value="1"/>
</dbReference>